<dbReference type="AlphaFoldDB" id="A0A1I9YSK3"/>
<reference evidence="2" key="1">
    <citation type="submission" date="2016-09" db="EMBL/GenBank/DDBJ databases">
        <title>The Complete Genome of Burkholderia sprentiae wsm5005.</title>
        <authorList>
            <person name="De Meyer S."/>
            <person name="Wang P."/>
            <person name="Terpolilli J."/>
        </authorList>
    </citation>
    <scope>NUCLEOTIDE SEQUENCE [LARGE SCALE GENOMIC DNA]</scope>
    <source>
        <strain evidence="2">WSM5005</strain>
    </source>
</reference>
<evidence type="ECO:0000313" key="3">
    <source>
        <dbReference type="Proteomes" id="UP000179860"/>
    </source>
</evidence>
<keyword evidence="3" id="KW-1185">Reference proteome</keyword>
<reference evidence="2" key="2">
    <citation type="submission" date="2021-06" db="EMBL/GenBank/DDBJ databases">
        <authorList>
            <person name="Rogers T.H."/>
            <person name="Ramsay J.P."/>
            <person name="Wang P."/>
            <person name="Terpolilli J."/>
        </authorList>
    </citation>
    <scope>NUCLEOTIDE SEQUENCE [LARGE SCALE GENOMIC DNA]</scope>
    <source>
        <strain evidence="2">WSM5005</strain>
    </source>
</reference>
<evidence type="ECO:0000313" key="2">
    <source>
        <dbReference type="EMBL" id="APA89213.1"/>
    </source>
</evidence>
<name>A0A1I9YSK3_9BURK</name>
<feature type="chain" id="PRO_5009607646" evidence="1">
    <location>
        <begin position="22"/>
        <end position="233"/>
    </location>
</feature>
<keyword evidence="1" id="KW-0732">Signal</keyword>
<evidence type="ECO:0000256" key="1">
    <source>
        <dbReference type="SAM" id="SignalP"/>
    </source>
</evidence>
<accession>A0A1I9YSK3</accession>
<dbReference type="OrthoDB" id="9027696at2"/>
<feature type="signal peptide" evidence="1">
    <location>
        <begin position="1"/>
        <end position="21"/>
    </location>
</feature>
<dbReference type="RefSeq" id="WP_027195326.1">
    <property type="nucleotide sequence ID" value="NZ_CP017562.2"/>
</dbReference>
<gene>
    <name evidence="2" type="ORF">BJG93_20865</name>
</gene>
<dbReference type="EMBL" id="CP017562">
    <property type="protein sequence ID" value="APA89213.1"/>
    <property type="molecule type" value="Genomic_DNA"/>
</dbReference>
<dbReference type="KEGG" id="pspw:BJG93_20865"/>
<organism evidence="2 3">
    <name type="scientific">Paraburkholderia sprentiae WSM5005</name>
    <dbReference type="NCBI Taxonomy" id="754502"/>
    <lineage>
        <taxon>Bacteria</taxon>
        <taxon>Pseudomonadati</taxon>
        <taxon>Pseudomonadota</taxon>
        <taxon>Betaproteobacteria</taxon>
        <taxon>Burkholderiales</taxon>
        <taxon>Burkholderiaceae</taxon>
        <taxon>Paraburkholderia</taxon>
    </lineage>
</organism>
<proteinExistence type="predicted"/>
<dbReference type="STRING" id="754502.BJG93_20865"/>
<sequence length="233" mass="23023">MRVRAVAAALAVWCVSEVALAGGYAEVWNPPEASGHVANGHAASQAHARKKTEAVNVKAAAKGAIKTKPGAYARQSASVGHAVSHVASASAGHGGKLAAHRDGPKHLAAGGNVKGGAKGGVKVAGSGQNRSHTIVAGQAAKHAQPHVQLARAKPAQAKVVRGDAVRADMAAAHPAQAHVDKVAAKPAVSRANPIGSAVQTWPDASANVSGIAPMGSVSNPATASSGSLPPILH</sequence>
<protein>
    <submittedName>
        <fullName evidence="2">Uncharacterized protein</fullName>
    </submittedName>
</protein>
<dbReference type="Proteomes" id="UP000179860">
    <property type="component" value="Chromosome 2"/>
</dbReference>